<gene>
    <name evidence="3" type="ORF">ACRB68_67020</name>
</gene>
<accession>A0A7K0C583</accession>
<comment type="caution">
    <text evidence="3">The sequence shown here is derived from an EMBL/GenBank/DDBJ whole genome shotgun (WGS) entry which is preliminary data.</text>
</comment>
<evidence type="ECO:0000313" key="3">
    <source>
        <dbReference type="EMBL" id="MQY08593.1"/>
    </source>
</evidence>
<evidence type="ECO:0000256" key="1">
    <source>
        <dbReference type="SAM" id="SignalP"/>
    </source>
</evidence>
<keyword evidence="1" id="KW-0732">Signal</keyword>
<dbReference type="EMBL" id="WEGH01000005">
    <property type="protein sequence ID" value="MQY08593.1"/>
    <property type="molecule type" value="Genomic_DNA"/>
</dbReference>
<name>A0A7K0C583_9ACTN</name>
<feature type="chain" id="PRO_5029689880" description="DUF4333 domain-containing protein" evidence="1">
    <location>
        <begin position="18"/>
        <end position="87"/>
    </location>
</feature>
<reference evidence="3 4" key="1">
    <citation type="submission" date="2019-10" db="EMBL/GenBank/DDBJ databases">
        <title>Actinomadura rubteroloni sp. nov. and Actinomadura macrotermitis sp. nov., isolated from the gut of fungus growing-termite Macrotermes natalensis.</title>
        <authorList>
            <person name="Benndorf R."/>
            <person name="Martin K."/>
            <person name="Kuefner M."/>
            <person name="De Beer W."/>
            <person name="Kaster A.-K."/>
            <person name="Vollmers J."/>
            <person name="Poulsen M."/>
            <person name="Beemelmanns C."/>
        </authorList>
    </citation>
    <scope>NUCLEOTIDE SEQUENCE [LARGE SCALE GENOMIC DNA]</scope>
    <source>
        <strain evidence="3 4">RB68</strain>
    </source>
</reference>
<evidence type="ECO:0000313" key="4">
    <source>
        <dbReference type="Proteomes" id="UP000487268"/>
    </source>
</evidence>
<dbReference type="RefSeq" id="WP_194293555.1">
    <property type="nucleotide sequence ID" value="NZ_WEGH01000005.1"/>
</dbReference>
<keyword evidence="4" id="KW-1185">Reference proteome</keyword>
<organism evidence="3 4">
    <name type="scientific">Actinomadura macrotermitis</name>
    <dbReference type="NCBI Taxonomy" id="2585200"/>
    <lineage>
        <taxon>Bacteria</taxon>
        <taxon>Bacillati</taxon>
        <taxon>Actinomycetota</taxon>
        <taxon>Actinomycetes</taxon>
        <taxon>Streptosporangiales</taxon>
        <taxon>Thermomonosporaceae</taxon>
        <taxon>Actinomadura</taxon>
    </lineage>
</organism>
<proteinExistence type="predicted"/>
<dbReference type="Pfam" id="PF14230">
    <property type="entry name" value="DUF4333"/>
    <property type="match status" value="1"/>
</dbReference>
<protein>
    <recommendedName>
        <fullName evidence="2">DUF4333 domain-containing protein</fullName>
    </recommendedName>
</protein>
<dbReference type="AlphaFoldDB" id="A0A7K0C583"/>
<sequence length="87" mass="9035">MRKLLVLPVLTAAVAFAAAGCQIGGKTVEKDKVEQQINDKLGLSASCPQDLKGEVGAKLECKAGARTVTVTVTSVEGSQVKFNMQAS</sequence>
<feature type="signal peptide" evidence="1">
    <location>
        <begin position="1"/>
        <end position="17"/>
    </location>
</feature>
<evidence type="ECO:0000259" key="2">
    <source>
        <dbReference type="Pfam" id="PF14230"/>
    </source>
</evidence>
<dbReference type="Proteomes" id="UP000487268">
    <property type="component" value="Unassembled WGS sequence"/>
</dbReference>
<feature type="domain" description="DUF4333" evidence="2">
    <location>
        <begin position="15"/>
        <end position="77"/>
    </location>
</feature>
<dbReference type="PROSITE" id="PS51257">
    <property type="entry name" value="PROKAR_LIPOPROTEIN"/>
    <property type="match status" value="1"/>
</dbReference>
<dbReference type="InterPro" id="IPR025637">
    <property type="entry name" value="DUF4333"/>
</dbReference>